<dbReference type="PANTHER" id="PTHR43684:SF1">
    <property type="entry name" value="ENOYL-COA DELTA ISOMERASE 2"/>
    <property type="match status" value="1"/>
</dbReference>
<comment type="subcellular location">
    <subcellularLocation>
        <location evidence="1">Peroxisome</location>
    </subcellularLocation>
</comment>
<dbReference type="GO" id="GO:0004165">
    <property type="term" value="F:delta(3)-delta(2)-enoyl-CoA isomerase activity"/>
    <property type="evidence" value="ECO:0007669"/>
    <property type="project" value="UniProtKB-ARBA"/>
</dbReference>
<dbReference type="SUPFAM" id="SSF52096">
    <property type="entry name" value="ClpP/crotonase"/>
    <property type="match status" value="1"/>
</dbReference>
<comment type="similarity">
    <text evidence="2 5">Belongs to the enoyl-CoA hydratase/isomerase family.</text>
</comment>
<dbReference type="Gene3D" id="1.10.12.10">
    <property type="entry name" value="Lyase 2-enoyl-coa Hydratase, Chain A, domain 2"/>
    <property type="match status" value="1"/>
</dbReference>
<proteinExistence type="inferred from homology"/>
<dbReference type="InterPro" id="IPR029045">
    <property type="entry name" value="ClpP/crotonase-like_dom_sf"/>
</dbReference>
<evidence type="ECO:0000256" key="3">
    <source>
        <dbReference type="ARBA" id="ARBA00023140"/>
    </source>
</evidence>
<evidence type="ECO:0000313" key="6">
    <source>
        <dbReference type="EMBL" id="SMO35121.1"/>
    </source>
</evidence>
<keyword evidence="3" id="KW-0576">Peroxisome</keyword>
<evidence type="ECO:0000256" key="1">
    <source>
        <dbReference type="ARBA" id="ARBA00004275"/>
    </source>
</evidence>
<dbReference type="OrthoDB" id="9775794at2"/>
<dbReference type="PANTHER" id="PTHR43684">
    <property type="match status" value="1"/>
</dbReference>
<accession>A0A521AK34</accession>
<evidence type="ECO:0000256" key="4">
    <source>
        <dbReference type="ARBA" id="ARBA00023235"/>
    </source>
</evidence>
<protein>
    <submittedName>
        <fullName evidence="6">Short chain enoyl-CoA hydratase /Enoyl-CoA hydratase</fullName>
    </submittedName>
</protein>
<organism evidence="6 7">
    <name type="scientific">Melghirimyces algeriensis</name>
    <dbReference type="NCBI Taxonomy" id="910412"/>
    <lineage>
        <taxon>Bacteria</taxon>
        <taxon>Bacillati</taxon>
        <taxon>Bacillota</taxon>
        <taxon>Bacilli</taxon>
        <taxon>Bacillales</taxon>
        <taxon>Thermoactinomycetaceae</taxon>
        <taxon>Melghirimyces</taxon>
    </lineage>
</organism>
<dbReference type="RefSeq" id="WP_142503891.1">
    <property type="nucleotide sequence ID" value="NZ_FXTI01000001.1"/>
</dbReference>
<dbReference type="EMBL" id="FXTI01000001">
    <property type="protein sequence ID" value="SMO35121.1"/>
    <property type="molecule type" value="Genomic_DNA"/>
</dbReference>
<dbReference type="InterPro" id="IPR001753">
    <property type="entry name" value="Enoyl-CoA_hydra/iso"/>
</dbReference>
<evidence type="ECO:0000313" key="7">
    <source>
        <dbReference type="Proteomes" id="UP000315636"/>
    </source>
</evidence>
<dbReference type="InterPro" id="IPR018376">
    <property type="entry name" value="Enoyl-CoA_hyd/isom_CS"/>
</dbReference>
<keyword evidence="4" id="KW-0413">Isomerase</keyword>
<dbReference type="AlphaFoldDB" id="A0A521AK34"/>
<sequence>MYETIQYDVKGKVAHITFNRPKTVNAFNWKMLKESVQAVETAAHDEEVRCIVLRGSGKGFSAGADLSIGKDAAAGEADYGHFLRETYNPLLMRMAEVDKPIVAVLHGPTVGAGLSLALACDFRIAADNTSLCLAFINIGLVPDAGASFFLPRIVGYSRALEMAMLGDTYTAEQAYSLGLVNRVVPMEDLETVADEFSKRLASAPTRALGGIKRNFLKSFECDLPALLEAEARQQTVCGRSQDHIEGITAFFEKRNPHFLGR</sequence>
<dbReference type="PROSITE" id="PS00166">
    <property type="entry name" value="ENOYL_COA_HYDRATASE"/>
    <property type="match status" value="1"/>
</dbReference>
<gene>
    <name evidence="6" type="ORF">SAMN06264849_101184</name>
</gene>
<keyword evidence="7" id="KW-1185">Reference proteome</keyword>
<reference evidence="6 7" key="1">
    <citation type="submission" date="2017-05" db="EMBL/GenBank/DDBJ databases">
        <authorList>
            <person name="Varghese N."/>
            <person name="Submissions S."/>
        </authorList>
    </citation>
    <scope>NUCLEOTIDE SEQUENCE [LARGE SCALE GENOMIC DNA]</scope>
    <source>
        <strain evidence="6 7">DSM 45474</strain>
    </source>
</reference>
<evidence type="ECO:0000256" key="5">
    <source>
        <dbReference type="RuleBase" id="RU003707"/>
    </source>
</evidence>
<dbReference type="Proteomes" id="UP000315636">
    <property type="component" value="Unassembled WGS sequence"/>
</dbReference>
<dbReference type="InterPro" id="IPR014748">
    <property type="entry name" value="Enoyl-CoA_hydra_C"/>
</dbReference>
<dbReference type="Gene3D" id="3.90.226.10">
    <property type="entry name" value="2-enoyl-CoA Hydratase, Chain A, domain 1"/>
    <property type="match status" value="1"/>
</dbReference>
<evidence type="ECO:0000256" key="2">
    <source>
        <dbReference type="ARBA" id="ARBA00005254"/>
    </source>
</evidence>
<dbReference type="InterPro" id="IPR051053">
    <property type="entry name" value="ECH/Chromodomain_protein"/>
</dbReference>
<dbReference type="CDD" id="cd06558">
    <property type="entry name" value="crotonase-like"/>
    <property type="match status" value="1"/>
</dbReference>
<dbReference type="Pfam" id="PF00378">
    <property type="entry name" value="ECH_1"/>
    <property type="match status" value="1"/>
</dbReference>
<name>A0A521AK34_9BACL</name>